<dbReference type="AlphaFoldDB" id="A0A6N2KG64"/>
<dbReference type="PANTHER" id="PTHR45786:SF74">
    <property type="entry name" value="ATP-DEPENDENT DNA HELICASE"/>
    <property type="match status" value="1"/>
</dbReference>
<dbReference type="InterPro" id="IPR025476">
    <property type="entry name" value="Helitron_helicase-like"/>
</dbReference>
<reference evidence="2" key="1">
    <citation type="submission" date="2019-03" db="EMBL/GenBank/DDBJ databases">
        <authorList>
            <person name="Mank J."/>
            <person name="Almeida P."/>
        </authorList>
    </citation>
    <scope>NUCLEOTIDE SEQUENCE</scope>
    <source>
        <strain evidence="2">78183</strain>
    </source>
</reference>
<name>A0A6N2KG64_SALVM</name>
<dbReference type="EMBL" id="CAADRP010000224">
    <property type="protein sequence ID" value="VFU25205.1"/>
    <property type="molecule type" value="Genomic_DNA"/>
</dbReference>
<sequence>MFPFMEEYHLLGEFVGSDIESAHQSLFDRDAHIGFHYEDPSAIASSSSGPSLRSKSHGTEHANVITPLSSDNLSSLEPWLNPLILVIMSPLQCSFWHAERLARSSKKNPSFTSCCANGKIQLPAAPNTPQFLDDLLNPDKGSLSVKFRHNIRAYNSMFAFTSMGAHIDHTVNSQPGPYIFKINGQCHHLMGSLLPIDAESPRFAQLYIFDTDNEIANRLHPFNNDNCQSSLDENVVKKLIDMLDCSNALVKSSVRHRLNNDEFPNFKLRLIGKRDGDSKQYDDPSSNDVCGLIVGDIGESQTDRDIIIESYSRNLRRISKLHPKFMSLQYPLLFPYGEDGYHTDILFTNQEHYTPSKRQKVTMIAYYAYVIQERLGDSSTLTKGGRLYQQFLVDAFMNVEQERLDFIRSNQENLRILKDSPLGKQLLGLHLICSSVVAQLTQGLRFLLL</sequence>
<dbReference type="PANTHER" id="PTHR45786">
    <property type="entry name" value="DNA BINDING PROTEIN-LIKE"/>
    <property type="match status" value="1"/>
</dbReference>
<gene>
    <name evidence="2" type="ORF">SVIM_LOCUS55943</name>
</gene>
<dbReference type="Pfam" id="PF14214">
    <property type="entry name" value="Helitron_like_N"/>
    <property type="match status" value="1"/>
</dbReference>
<evidence type="ECO:0000259" key="1">
    <source>
        <dbReference type="Pfam" id="PF14214"/>
    </source>
</evidence>
<evidence type="ECO:0000313" key="2">
    <source>
        <dbReference type="EMBL" id="VFU25205.1"/>
    </source>
</evidence>
<proteinExistence type="predicted"/>
<protein>
    <recommendedName>
        <fullName evidence="1">Helitron helicase-like domain-containing protein</fullName>
    </recommendedName>
</protein>
<feature type="domain" description="Helitron helicase-like" evidence="1">
    <location>
        <begin position="366"/>
        <end position="416"/>
    </location>
</feature>
<accession>A0A6N2KG64</accession>
<organism evidence="2">
    <name type="scientific">Salix viminalis</name>
    <name type="common">Common osier</name>
    <name type="synonym">Basket willow</name>
    <dbReference type="NCBI Taxonomy" id="40686"/>
    <lineage>
        <taxon>Eukaryota</taxon>
        <taxon>Viridiplantae</taxon>
        <taxon>Streptophyta</taxon>
        <taxon>Embryophyta</taxon>
        <taxon>Tracheophyta</taxon>
        <taxon>Spermatophyta</taxon>
        <taxon>Magnoliopsida</taxon>
        <taxon>eudicotyledons</taxon>
        <taxon>Gunneridae</taxon>
        <taxon>Pentapetalae</taxon>
        <taxon>rosids</taxon>
        <taxon>fabids</taxon>
        <taxon>Malpighiales</taxon>
        <taxon>Salicaceae</taxon>
        <taxon>Saliceae</taxon>
        <taxon>Salix</taxon>
    </lineage>
</organism>